<dbReference type="EMBL" id="CAJPDR010000259">
    <property type="protein sequence ID" value="CAF9928979.1"/>
    <property type="molecule type" value="Genomic_DNA"/>
</dbReference>
<comment type="caution">
    <text evidence="1">The sequence shown here is derived from an EMBL/GenBank/DDBJ whole genome shotgun (WGS) entry which is preliminary data.</text>
</comment>
<gene>
    <name evidence="1" type="ORF">ALECFALPRED_004186</name>
</gene>
<accession>A0A8H3FTE1</accession>
<sequence>MHTPTSNLLTPYPTAPQIEDIFLLHSKRDNEGNVVRQHDFNSHLADDIEVVVTSKEDHLSGTYTGKDAFNKEDGDPTLMSAAMPVVFVCKTNY</sequence>
<organism evidence="1 2">
    <name type="scientific">Alectoria fallacina</name>
    <dbReference type="NCBI Taxonomy" id="1903189"/>
    <lineage>
        <taxon>Eukaryota</taxon>
        <taxon>Fungi</taxon>
        <taxon>Dikarya</taxon>
        <taxon>Ascomycota</taxon>
        <taxon>Pezizomycotina</taxon>
        <taxon>Lecanoromycetes</taxon>
        <taxon>OSLEUM clade</taxon>
        <taxon>Lecanoromycetidae</taxon>
        <taxon>Lecanorales</taxon>
        <taxon>Lecanorineae</taxon>
        <taxon>Parmeliaceae</taxon>
        <taxon>Alectoria</taxon>
    </lineage>
</organism>
<proteinExistence type="predicted"/>
<evidence type="ECO:0000313" key="2">
    <source>
        <dbReference type="Proteomes" id="UP000664203"/>
    </source>
</evidence>
<reference evidence="1" key="1">
    <citation type="submission" date="2021-03" db="EMBL/GenBank/DDBJ databases">
        <authorList>
            <person name="Tagirdzhanova G."/>
        </authorList>
    </citation>
    <scope>NUCLEOTIDE SEQUENCE</scope>
</reference>
<protein>
    <submittedName>
        <fullName evidence="1">Uncharacterized protein</fullName>
    </submittedName>
</protein>
<dbReference type="AlphaFoldDB" id="A0A8H3FTE1"/>
<keyword evidence="2" id="KW-1185">Reference proteome</keyword>
<evidence type="ECO:0000313" key="1">
    <source>
        <dbReference type="EMBL" id="CAF9928979.1"/>
    </source>
</evidence>
<name>A0A8H3FTE1_9LECA</name>
<dbReference type="Proteomes" id="UP000664203">
    <property type="component" value="Unassembled WGS sequence"/>
</dbReference>